<keyword evidence="3" id="KW-0808">Transferase</keyword>
<dbReference type="GO" id="GO:0005524">
    <property type="term" value="F:ATP binding"/>
    <property type="evidence" value="ECO:0007669"/>
    <property type="project" value="UniProtKB-UniRule"/>
</dbReference>
<dbReference type="PROSITE" id="PS50011">
    <property type="entry name" value="PROTEIN_KINASE_DOM"/>
    <property type="match status" value="1"/>
</dbReference>
<evidence type="ECO:0000256" key="2">
    <source>
        <dbReference type="ARBA" id="ARBA00022527"/>
    </source>
</evidence>
<keyword evidence="4 7" id="KW-0547">Nucleotide-binding</keyword>
<protein>
    <recommendedName>
        <fullName evidence="1">non-specific serine/threonine protein kinase</fullName>
        <ecNumber evidence="1">2.7.11.1</ecNumber>
    </recommendedName>
</protein>
<dbReference type="Proteomes" id="UP000050509">
    <property type="component" value="Unassembled WGS sequence"/>
</dbReference>
<dbReference type="InterPro" id="IPR008271">
    <property type="entry name" value="Ser/Thr_kinase_AS"/>
</dbReference>
<gene>
    <name evidence="10" type="ORF">SE17_27540</name>
</gene>
<evidence type="ECO:0000313" key="10">
    <source>
        <dbReference type="EMBL" id="KPV50337.1"/>
    </source>
</evidence>
<dbReference type="PROSITE" id="PS00107">
    <property type="entry name" value="PROTEIN_KINASE_ATP"/>
    <property type="match status" value="1"/>
</dbReference>
<dbReference type="Gene3D" id="3.30.200.20">
    <property type="entry name" value="Phosphorylase Kinase, domain 1"/>
    <property type="match status" value="1"/>
</dbReference>
<dbReference type="PANTHER" id="PTHR43289">
    <property type="entry name" value="MITOGEN-ACTIVATED PROTEIN KINASE KINASE KINASE 20-RELATED"/>
    <property type="match status" value="1"/>
</dbReference>
<reference evidence="10 11" key="1">
    <citation type="submission" date="2015-09" db="EMBL/GenBank/DDBJ databases">
        <title>Draft genome sequence of Kouleothrix aurantiaca JCM 19913.</title>
        <authorList>
            <person name="Hemp J."/>
        </authorList>
    </citation>
    <scope>NUCLEOTIDE SEQUENCE [LARGE SCALE GENOMIC DNA]</scope>
    <source>
        <strain evidence="10 11">COM-B</strain>
    </source>
</reference>
<dbReference type="InterPro" id="IPR011009">
    <property type="entry name" value="Kinase-like_dom_sf"/>
</dbReference>
<evidence type="ECO:0000256" key="8">
    <source>
        <dbReference type="SAM" id="MobiDB-lite"/>
    </source>
</evidence>
<feature type="compositionally biased region" description="Pro residues" evidence="8">
    <location>
        <begin position="290"/>
        <end position="310"/>
    </location>
</feature>
<evidence type="ECO:0000256" key="1">
    <source>
        <dbReference type="ARBA" id="ARBA00012513"/>
    </source>
</evidence>
<dbReference type="InterPro" id="IPR000719">
    <property type="entry name" value="Prot_kinase_dom"/>
</dbReference>
<accession>A0A0P9DCR6</accession>
<organism evidence="10 11">
    <name type="scientific">Kouleothrix aurantiaca</name>
    <dbReference type="NCBI Taxonomy" id="186479"/>
    <lineage>
        <taxon>Bacteria</taxon>
        <taxon>Bacillati</taxon>
        <taxon>Chloroflexota</taxon>
        <taxon>Chloroflexia</taxon>
        <taxon>Chloroflexales</taxon>
        <taxon>Roseiflexineae</taxon>
        <taxon>Roseiflexaceae</taxon>
        <taxon>Kouleothrix</taxon>
    </lineage>
</organism>
<comment type="caution">
    <text evidence="10">The sequence shown here is derived from an EMBL/GenBank/DDBJ whole genome shotgun (WGS) entry which is preliminary data.</text>
</comment>
<dbReference type="EC" id="2.7.11.1" evidence="1"/>
<dbReference type="AlphaFoldDB" id="A0A0P9DCR6"/>
<dbReference type="PANTHER" id="PTHR43289:SF6">
    <property type="entry name" value="SERINE_THREONINE-PROTEIN KINASE NEKL-3"/>
    <property type="match status" value="1"/>
</dbReference>
<dbReference type="GO" id="GO:0004674">
    <property type="term" value="F:protein serine/threonine kinase activity"/>
    <property type="evidence" value="ECO:0007669"/>
    <property type="project" value="UniProtKB-KW"/>
</dbReference>
<name>A0A0P9DCR6_9CHLR</name>
<evidence type="ECO:0000256" key="4">
    <source>
        <dbReference type="ARBA" id="ARBA00022741"/>
    </source>
</evidence>
<feature type="region of interest" description="Disordered" evidence="8">
    <location>
        <begin position="278"/>
        <end position="310"/>
    </location>
</feature>
<evidence type="ECO:0000259" key="9">
    <source>
        <dbReference type="PROSITE" id="PS50011"/>
    </source>
</evidence>
<dbReference type="PROSITE" id="PS00108">
    <property type="entry name" value="PROTEIN_KINASE_ST"/>
    <property type="match status" value="1"/>
</dbReference>
<dbReference type="SMART" id="SM00220">
    <property type="entry name" value="S_TKc"/>
    <property type="match status" value="1"/>
</dbReference>
<proteinExistence type="predicted"/>
<keyword evidence="11" id="KW-1185">Reference proteome</keyword>
<feature type="non-terminal residue" evidence="10">
    <location>
        <position position="310"/>
    </location>
</feature>
<dbReference type="Pfam" id="PF00069">
    <property type="entry name" value="Pkinase"/>
    <property type="match status" value="1"/>
</dbReference>
<dbReference type="EMBL" id="LJCR01001451">
    <property type="protein sequence ID" value="KPV50337.1"/>
    <property type="molecule type" value="Genomic_DNA"/>
</dbReference>
<feature type="domain" description="Protein kinase" evidence="9">
    <location>
        <begin position="14"/>
        <end position="273"/>
    </location>
</feature>
<dbReference type="CDD" id="cd14014">
    <property type="entry name" value="STKc_PknB_like"/>
    <property type="match status" value="1"/>
</dbReference>
<dbReference type="FunFam" id="1.10.510.10:FF:000021">
    <property type="entry name" value="Serine/threonine protein kinase"/>
    <property type="match status" value="1"/>
</dbReference>
<feature type="binding site" evidence="7">
    <location>
        <position position="43"/>
    </location>
    <ligand>
        <name>ATP</name>
        <dbReference type="ChEBI" id="CHEBI:30616"/>
    </ligand>
</feature>
<evidence type="ECO:0000313" key="11">
    <source>
        <dbReference type="Proteomes" id="UP000050509"/>
    </source>
</evidence>
<keyword evidence="6 7" id="KW-0067">ATP-binding</keyword>
<evidence type="ECO:0000256" key="3">
    <source>
        <dbReference type="ARBA" id="ARBA00022679"/>
    </source>
</evidence>
<keyword evidence="5 10" id="KW-0418">Kinase</keyword>
<evidence type="ECO:0000256" key="7">
    <source>
        <dbReference type="PROSITE-ProRule" id="PRU10141"/>
    </source>
</evidence>
<sequence>MTNELVNGQTLGPFEIISELGRGGMAVVYKARQTDLQRMVALKILPPELSRDQSYLQRFLHEARSAAALEHPHIVPIYAIGEAQGFHYIAMKFIAGRTLKDVAQDDGALSLAQTATLLEQVAGALDYAHSRGVIHRDIKPSNMMVEPNGWVYLTDFGLARGGDAAQGLTLAGTVMGTPEYMSPEQAQGLATIGPATDIYALGVVVYELLTGKVPFSADTPMGMLVARLQYAPRPPRDYRGDLPLAVEDVIMRALARRPEARFPSATALVDALKQASGLGTRALTPRQRPASPPMGTPAASPPFGVPTAPT</sequence>
<keyword evidence="2" id="KW-0723">Serine/threonine-protein kinase</keyword>
<dbReference type="SUPFAM" id="SSF56112">
    <property type="entry name" value="Protein kinase-like (PK-like)"/>
    <property type="match status" value="1"/>
</dbReference>
<dbReference type="InterPro" id="IPR017441">
    <property type="entry name" value="Protein_kinase_ATP_BS"/>
</dbReference>
<dbReference type="Gene3D" id="1.10.510.10">
    <property type="entry name" value="Transferase(Phosphotransferase) domain 1"/>
    <property type="match status" value="1"/>
</dbReference>
<evidence type="ECO:0000256" key="5">
    <source>
        <dbReference type="ARBA" id="ARBA00022777"/>
    </source>
</evidence>
<evidence type="ECO:0000256" key="6">
    <source>
        <dbReference type="ARBA" id="ARBA00022840"/>
    </source>
</evidence>